<organism evidence="2 3">
    <name type="scientific">Parapedobacter composti</name>
    <dbReference type="NCBI Taxonomy" id="623281"/>
    <lineage>
        <taxon>Bacteria</taxon>
        <taxon>Pseudomonadati</taxon>
        <taxon>Bacteroidota</taxon>
        <taxon>Sphingobacteriia</taxon>
        <taxon>Sphingobacteriales</taxon>
        <taxon>Sphingobacteriaceae</taxon>
        <taxon>Parapedobacter</taxon>
    </lineage>
</organism>
<dbReference type="Proteomes" id="UP000199577">
    <property type="component" value="Unassembled WGS sequence"/>
</dbReference>
<feature type="transmembrane region" description="Helical" evidence="1">
    <location>
        <begin position="25"/>
        <end position="42"/>
    </location>
</feature>
<keyword evidence="1" id="KW-0812">Transmembrane</keyword>
<protein>
    <submittedName>
        <fullName evidence="2">Uncharacterized protein</fullName>
    </submittedName>
</protein>
<dbReference type="AlphaFoldDB" id="A0A1I1KT82"/>
<evidence type="ECO:0000313" key="3">
    <source>
        <dbReference type="Proteomes" id="UP000199577"/>
    </source>
</evidence>
<proteinExistence type="predicted"/>
<accession>A0A1I1KT82</accession>
<name>A0A1I1KT82_9SPHI</name>
<evidence type="ECO:0000256" key="1">
    <source>
        <dbReference type="SAM" id="Phobius"/>
    </source>
</evidence>
<dbReference type="EMBL" id="FOLL01000016">
    <property type="protein sequence ID" value="SFC61908.1"/>
    <property type="molecule type" value="Genomic_DNA"/>
</dbReference>
<keyword evidence="1" id="KW-0472">Membrane</keyword>
<sequence length="43" mass="4881">MGAKRQDDEDFGFWTKYKHFAGSELLLYTVMVVGILLGILIFG</sequence>
<gene>
    <name evidence="2" type="ORF">SAMN05421747_11687</name>
</gene>
<dbReference type="STRING" id="623281.SAMN05421747_11687"/>
<keyword evidence="1" id="KW-1133">Transmembrane helix</keyword>
<reference evidence="3" key="1">
    <citation type="submission" date="2016-10" db="EMBL/GenBank/DDBJ databases">
        <authorList>
            <person name="Varghese N."/>
            <person name="Submissions S."/>
        </authorList>
    </citation>
    <scope>NUCLEOTIDE SEQUENCE [LARGE SCALE GENOMIC DNA]</scope>
    <source>
        <strain evidence="3">DSM 22900</strain>
    </source>
</reference>
<evidence type="ECO:0000313" key="2">
    <source>
        <dbReference type="EMBL" id="SFC61908.1"/>
    </source>
</evidence>
<keyword evidence="3" id="KW-1185">Reference proteome</keyword>
<dbReference type="RefSeq" id="WP_262987346.1">
    <property type="nucleotide sequence ID" value="NZ_FOLL01000016.1"/>
</dbReference>